<sequence length="401" mass="45301">MRTPKNRFRLGFVILLQPGAAPIAPPGGEEPSRINEFLRVVHPVKHLQRDPDTLGAVPPLREEVLERFIEDCSDYMQKVSIPPHEYTRAANMYIHSLTIHPSNRDPSLYDAVRNTITSTRGYTHLVLRLRTQAEEEAIEQQKSIRTAPPPLQEVHFLSLPAVHPRLRHPPLHIRIMGIAMWDNCRRITRLGFRSQLFPSSSRSAVAGRARMRGRVQARRSSPLGDVAWDVAVGDEGNVGRLVWDGSYLIDLDFLLTTVIRSGLTISNPILHIDVSPWGEESAANLQLLQDRIRTETPQGAYHNVVRWVHRSSFTIRLPTKKYPSPPPPNSRGQTQVPRMPIPEAENLFVHSRWYGTIVVETETNEALVDLQERSAPGVFSSRPRGGNGHKPPAQFENKKVL</sequence>
<gene>
    <name evidence="3" type="ORF">K443DRAFT_11409</name>
</gene>
<evidence type="ECO:0000313" key="3">
    <source>
        <dbReference type="EMBL" id="KIJ95400.1"/>
    </source>
</evidence>
<dbReference type="Proteomes" id="UP000054477">
    <property type="component" value="Unassembled WGS sequence"/>
</dbReference>
<name>A0A0C9WTQ9_9AGAR</name>
<dbReference type="OrthoDB" id="3365519at2759"/>
<reference evidence="4" key="2">
    <citation type="submission" date="2015-01" db="EMBL/GenBank/DDBJ databases">
        <title>Evolutionary Origins and Diversification of the Mycorrhizal Mutualists.</title>
        <authorList>
            <consortium name="DOE Joint Genome Institute"/>
            <consortium name="Mycorrhizal Genomics Consortium"/>
            <person name="Kohler A."/>
            <person name="Kuo A."/>
            <person name="Nagy L.G."/>
            <person name="Floudas D."/>
            <person name="Copeland A."/>
            <person name="Barry K.W."/>
            <person name="Cichocki N."/>
            <person name="Veneault-Fourrey C."/>
            <person name="LaButti K."/>
            <person name="Lindquist E.A."/>
            <person name="Lipzen A."/>
            <person name="Lundell T."/>
            <person name="Morin E."/>
            <person name="Murat C."/>
            <person name="Riley R."/>
            <person name="Ohm R."/>
            <person name="Sun H."/>
            <person name="Tunlid A."/>
            <person name="Henrissat B."/>
            <person name="Grigoriev I.V."/>
            <person name="Hibbett D.S."/>
            <person name="Martin F."/>
        </authorList>
    </citation>
    <scope>NUCLEOTIDE SEQUENCE [LARGE SCALE GENOMIC DNA]</scope>
    <source>
        <strain evidence="4">LaAM-08-1</strain>
    </source>
</reference>
<feature type="chain" id="PRO_5002205566" evidence="2">
    <location>
        <begin position="23"/>
        <end position="401"/>
    </location>
</feature>
<proteinExistence type="predicted"/>
<organism evidence="3 4">
    <name type="scientific">Laccaria amethystina LaAM-08-1</name>
    <dbReference type="NCBI Taxonomy" id="1095629"/>
    <lineage>
        <taxon>Eukaryota</taxon>
        <taxon>Fungi</taxon>
        <taxon>Dikarya</taxon>
        <taxon>Basidiomycota</taxon>
        <taxon>Agaricomycotina</taxon>
        <taxon>Agaricomycetes</taxon>
        <taxon>Agaricomycetidae</taxon>
        <taxon>Agaricales</taxon>
        <taxon>Agaricineae</taxon>
        <taxon>Hydnangiaceae</taxon>
        <taxon>Laccaria</taxon>
    </lineage>
</organism>
<dbReference type="STRING" id="1095629.A0A0C9WTQ9"/>
<dbReference type="EMBL" id="KN838757">
    <property type="protein sequence ID" value="KIJ95400.1"/>
    <property type="molecule type" value="Genomic_DNA"/>
</dbReference>
<evidence type="ECO:0000256" key="2">
    <source>
        <dbReference type="SAM" id="SignalP"/>
    </source>
</evidence>
<feature type="region of interest" description="Disordered" evidence="1">
    <location>
        <begin position="318"/>
        <end position="337"/>
    </location>
</feature>
<dbReference type="AlphaFoldDB" id="A0A0C9WTQ9"/>
<evidence type="ECO:0000313" key="4">
    <source>
        <dbReference type="Proteomes" id="UP000054477"/>
    </source>
</evidence>
<feature type="signal peptide" evidence="2">
    <location>
        <begin position="1"/>
        <end position="22"/>
    </location>
</feature>
<evidence type="ECO:0000256" key="1">
    <source>
        <dbReference type="SAM" id="MobiDB-lite"/>
    </source>
</evidence>
<keyword evidence="4" id="KW-1185">Reference proteome</keyword>
<protein>
    <submittedName>
        <fullName evidence="3">Unplaced genomic scaffold K443scaffold_222, whole genome shotgun sequence</fullName>
    </submittedName>
</protein>
<keyword evidence="2" id="KW-0732">Signal</keyword>
<dbReference type="HOGENOM" id="CLU_022144_1_0_1"/>
<reference evidence="3 4" key="1">
    <citation type="submission" date="2014-04" db="EMBL/GenBank/DDBJ databases">
        <authorList>
            <consortium name="DOE Joint Genome Institute"/>
            <person name="Kuo A."/>
            <person name="Kohler A."/>
            <person name="Nagy L.G."/>
            <person name="Floudas D."/>
            <person name="Copeland A."/>
            <person name="Barry K.W."/>
            <person name="Cichocki N."/>
            <person name="Veneault-Fourrey C."/>
            <person name="LaButti K."/>
            <person name="Lindquist E.A."/>
            <person name="Lipzen A."/>
            <person name="Lundell T."/>
            <person name="Morin E."/>
            <person name="Murat C."/>
            <person name="Sun H."/>
            <person name="Tunlid A."/>
            <person name="Henrissat B."/>
            <person name="Grigoriev I.V."/>
            <person name="Hibbett D.S."/>
            <person name="Martin F."/>
            <person name="Nordberg H.P."/>
            <person name="Cantor M.N."/>
            <person name="Hua S.X."/>
        </authorList>
    </citation>
    <scope>NUCLEOTIDE SEQUENCE [LARGE SCALE GENOMIC DNA]</scope>
    <source>
        <strain evidence="3 4">LaAM-08-1</strain>
    </source>
</reference>
<accession>A0A0C9WTQ9</accession>
<feature type="region of interest" description="Disordered" evidence="1">
    <location>
        <begin position="376"/>
        <end position="401"/>
    </location>
</feature>